<dbReference type="InterPro" id="IPR013783">
    <property type="entry name" value="Ig-like_fold"/>
</dbReference>
<dbReference type="Pfam" id="PF07495">
    <property type="entry name" value="Y_Y_Y"/>
    <property type="match status" value="1"/>
</dbReference>
<keyword evidence="2" id="KW-0418">Kinase</keyword>
<dbReference type="InterPro" id="IPR015943">
    <property type="entry name" value="WD40/YVTN_repeat-like_dom_sf"/>
</dbReference>
<dbReference type="Gene3D" id="2.60.40.10">
    <property type="entry name" value="Immunoglobulins"/>
    <property type="match status" value="1"/>
</dbReference>
<accession>A0A927ASI0</accession>
<dbReference type="InterPro" id="IPR011110">
    <property type="entry name" value="Reg_prop"/>
</dbReference>
<evidence type="ECO:0000313" key="3">
    <source>
        <dbReference type="Proteomes" id="UP000598820"/>
    </source>
</evidence>
<dbReference type="InterPro" id="IPR036890">
    <property type="entry name" value="HATPase_C_sf"/>
</dbReference>
<keyword evidence="2" id="KW-0808">Transferase</keyword>
<dbReference type="InterPro" id="IPR011123">
    <property type="entry name" value="Y_Y_Y"/>
</dbReference>
<evidence type="ECO:0000259" key="1">
    <source>
        <dbReference type="SMART" id="SM00065"/>
    </source>
</evidence>
<proteinExistence type="predicted"/>
<dbReference type="SUPFAM" id="SSF63829">
    <property type="entry name" value="Calcium-dependent phosphotriesterase"/>
    <property type="match status" value="3"/>
</dbReference>
<dbReference type="PANTHER" id="PTHR34220">
    <property type="entry name" value="SENSOR HISTIDINE KINASE YPDA"/>
    <property type="match status" value="1"/>
</dbReference>
<comment type="caution">
    <text evidence="2">The sequence shown here is derived from an EMBL/GenBank/DDBJ whole genome shotgun (WGS) entry which is preliminary data.</text>
</comment>
<dbReference type="GO" id="GO:0016020">
    <property type="term" value="C:membrane"/>
    <property type="evidence" value="ECO:0007669"/>
    <property type="project" value="InterPro"/>
</dbReference>
<keyword evidence="3" id="KW-1185">Reference proteome</keyword>
<dbReference type="InterPro" id="IPR029016">
    <property type="entry name" value="GAF-like_dom_sf"/>
</dbReference>
<organism evidence="2 3">
    <name type="scientific">Spirosoma profusum</name>
    <dbReference type="NCBI Taxonomy" id="2771354"/>
    <lineage>
        <taxon>Bacteria</taxon>
        <taxon>Pseudomonadati</taxon>
        <taxon>Bacteroidota</taxon>
        <taxon>Cytophagia</taxon>
        <taxon>Cytophagales</taxon>
        <taxon>Cytophagaceae</taxon>
        <taxon>Spirosoma</taxon>
    </lineage>
</organism>
<dbReference type="InterPro" id="IPR010559">
    <property type="entry name" value="Sig_transdc_His_kin_internal"/>
</dbReference>
<dbReference type="GO" id="GO:0000155">
    <property type="term" value="F:phosphorelay sensor kinase activity"/>
    <property type="evidence" value="ECO:0007669"/>
    <property type="project" value="InterPro"/>
</dbReference>
<name>A0A927ASI0_9BACT</name>
<protein>
    <submittedName>
        <fullName evidence="2">Histidine kinase</fullName>
    </submittedName>
</protein>
<dbReference type="Pfam" id="PF01590">
    <property type="entry name" value="GAF"/>
    <property type="match status" value="1"/>
</dbReference>
<dbReference type="AlphaFoldDB" id="A0A927ASI0"/>
<sequence>MQLRLLSILIWSILLWVTLQQKTAAQMLRFNNLGIKDGLSSNRVNDIAVDQNGFLWIATSDGLNLYDGSTIETFYQAQHPDLGTNSFTNLFCDSKNRIWVGSEEGLCRVENRMVFQRARLGNSSTFRTYAVFETRGFGVVAFTSRGHYAFDETTHTWQHLPWLDGEILAGNDNIDITPIQNDQFLYTYGYSVRVVDFSKQTSQIVFEMEGRGIGWSGLMINSDEIIVGVSAGQLWKINVHTQQIVKRYPLVDPHRGELMTSPARQMKRGLDGNIYVVTIGQGLMVFNPKTEQITNLGTNALIPGSLISNRLFRLLCTPDGYVVVVHASGVSIANIRQYTAHYTSIFLDKKGGMFNGHINDIVETGTNKFWLAAEDRLIQWDRTRNESEFYFIRLTHYPSAAVGTPLKAQIRTVWQDRQRRLWVSAYAVGLGIYDPTNGRYTPFPQDSTVQAYNSLFLHDIVEGPDGRIWTCSGGGIFSIDPVTLTRSAHLDHPLLRQLDGKRTYCLFVDSQKRLWMGTETFGIYCYDAKRNTLDNYGRRQGLKTPCYSFTEDKRGTVYAATGNGLALIKDKKIRFLNRQHGLRVNQIQALLRDKQGNIWFDAERFMVRYRPDSQQLTYFDENEGFLANGFRVNAAYLTGDGRALFGGFGGINEFRPERMSVSQGKLYVNIRQTRVNDHPIVRSDTSALQLDYQQNNLTFELATIDLMGTQTMLSQYRLVGADPDWQMTTKANYVHYRSLAPGNYRFQLRASKDGRTWISAPHDIAVTIAPPFWQRPWFIGFSLLSIVAALVAWQRHRERSIQRKNDEQLLRQQLVADNLRYTLETEQVVNYFNTSLSRQRNVEEAVWDVARNCIAKLGFEHCVIYLLDTSRQVLVQKAAWGHKSTEDFKIISPLEIPIGKGIVGTVALTAQPLMVPDTTKDHRYIVDDRHRFSELAVPMVIDDQLIGVIDSEHSRKNFYTSWHLQILTTVASLCASKILVAQLEEIRQQTQLALVDNQRKAAEAKLQSMRLQMNPHFLFNALNSIQQMIMTGNERSATLYLSKFSKLLRMVLTHSDKQQVSLREEIKMLTLYVELESLRFDDTFYHEICCDEEIDQDETQLPPLLIQPFVENAIWHGLLHQEGFRSLRVCFEPDGESEGLLCTIEDNGIGRVAAQALNKQSVNLAAHTGKGMSVTAERLQTLNEQTTDAPPLTIVDLYDNDGKASGTRILIRLPN</sequence>
<dbReference type="Pfam" id="PF06580">
    <property type="entry name" value="His_kinase"/>
    <property type="match status" value="1"/>
</dbReference>
<evidence type="ECO:0000313" key="2">
    <source>
        <dbReference type="EMBL" id="MBD2701310.1"/>
    </source>
</evidence>
<dbReference type="Gene3D" id="2.130.10.10">
    <property type="entry name" value="YVTN repeat-like/Quinoprotein amine dehydrogenase"/>
    <property type="match status" value="3"/>
</dbReference>
<dbReference type="Proteomes" id="UP000598820">
    <property type="component" value="Unassembled WGS sequence"/>
</dbReference>
<dbReference type="SUPFAM" id="SSF55781">
    <property type="entry name" value="GAF domain-like"/>
    <property type="match status" value="1"/>
</dbReference>
<dbReference type="InterPro" id="IPR050640">
    <property type="entry name" value="Bact_2-comp_sensor_kinase"/>
</dbReference>
<dbReference type="Gene3D" id="3.30.450.40">
    <property type="match status" value="1"/>
</dbReference>
<dbReference type="EMBL" id="JACWZY010000008">
    <property type="protein sequence ID" value="MBD2701310.1"/>
    <property type="molecule type" value="Genomic_DNA"/>
</dbReference>
<dbReference type="Pfam" id="PF07494">
    <property type="entry name" value="Reg_prop"/>
    <property type="match status" value="1"/>
</dbReference>
<reference evidence="2" key="1">
    <citation type="submission" date="2020-09" db="EMBL/GenBank/DDBJ databases">
        <authorList>
            <person name="Kim M.K."/>
        </authorList>
    </citation>
    <scope>NUCLEOTIDE SEQUENCE</scope>
    <source>
        <strain evidence="2">BT702</strain>
    </source>
</reference>
<dbReference type="SMART" id="SM00065">
    <property type="entry name" value="GAF"/>
    <property type="match status" value="1"/>
</dbReference>
<gene>
    <name evidence="2" type="ORF">IC229_11725</name>
</gene>
<dbReference type="InterPro" id="IPR003018">
    <property type="entry name" value="GAF"/>
</dbReference>
<dbReference type="Gene3D" id="3.30.565.10">
    <property type="entry name" value="Histidine kinase-like ATPase, C-terminal domain"/>
    <property type="match status" value="1"/>
</dbReference>
<dbReference type="PANTHER" id="PTHR34220:SF7">
    <property type="entry name" value="SENSOR HISTIDINE KINASE YPDA"/>
    <property type="match status" value="1"/>
</dbReference>
<dbReference type="RefSeq" id="WP_190887170.1">
    <property type="nucleotide sequence ID" value="NZ_JACWZY010000008.1"/>
</dbReference>
<feature type="domain" description="GAF" evidence="1">
    <location>
        <begin position="841"/>
        <end position="988"/>
    </location>
</feature>